<dbReference type="Pfam" id="PF01915">
    <property type="entry name" value="Glyco_hydro_3_C"/>
    <property type="match status" value="1"/>
</dbReference>
<dbReference type="Gene3D" id="3.40.50.1700">
    <property type="entry name" value="Glycoside hydrolase family 3 C-terminal domain"/>
    <property type="match status" value="1"/>
</dbReference>
<dbReference type="InterPro" id="IPR019800">
    <property type="entry name" value="Glyco_hydro_3_AS"/>
</dbReference>
<dbReference type="RefSeq" id="WP_090132370.1">
    <property type="nucleotide sequence ID" value="NZ_FOLY01000003.1"/>
</dbReference>
<dbReference type="Pfam" id="PF00933">
    <property type="entry name" value="Glyco_hydro_3"/>
    <property type="match status" value="1"/>
</dbReference>
<sequence length="785" mass="84579">MRQRFFLPVISLSALLFSAQTLATQMPPVPDQRPGRLAQAEQALSERLAQAPWMDQSRSADERARAVLEEMTTTEKMQLLVGDFAAPMDATQQVRGAIGSAGFVPGVSRLGIPAQQQTDADLGVTNPGWIDPDREATALPSVLAAAATWQPELSHQGGAMIAREARHYGFNVLLGGTAGLVRDPRAGRNYEMPGEDPLLSGLTAAAKINGIESQHVMSTIKHFAMNAQETGRHKLSANISDQALQESDLLSFRYALEHSHPGATMCAYNRVNSDYACQNGYLLNQVLKGEWGYPGFVMSDWGAVYSSAPSANAGLDQQSAAEDFDGVVYFGAPLEKAVERGEVPRERIDDMAFRILRSYFAAGIVDHPATGAPIDKGANADVAQKIAENAMVLLKNDDDVLPLEATRDKRISVTGAHADRAVIAGGGSAAVVPMDGDAMPDLMPPKGVNTQRLYPKSSPLGAIGLHAPDSKVTFSPGDDIDAAVQQARDSDVAVVFAQQWTSETMDMNSLALEGHQNALIEAVAKANPRTVVVLETGGPVAMPWCDDVAAIMQAWYPGQRGGEAIANVLFGQKNPSGRLPVTFPQSDDQLPRPQVPGQTIGNSAFFDVDYNREGADVGYRWFEREGKTPLYAFGHGLSYTTFKRHDLSLERNGQQVTAHFTVTNSGDHTGRTTPQLYVHAPDGSPARLGGWQSLELPPGASREVSIEIDPRQFARYDSAQRQWQLEGGHYRVSLADSATDIDETREITLPAGVVAMGKLARDAQVPSPADQPRIAANESEADHSR</sequence>
<evidence type="ECO:0000256" key="4">
    <source>
        <dbReference type="ARBA" id="ARBA00023295"/>
    </source>
</evidence>
<keyword evidence="2 5" id="KW-0378">Hydrolase</keyword>
<dbReference type="OrthoDB" id="9781691at2"/>
<evidence type="ECO:0000256" key="5">
    <source>
        <dbReference type="RuleBase" id="RU361161"/>
    </source>
</evidence>
<feature type="domain" description="Fibronectin type III-like" evidence="8">
    <location>
        <begin position="672"/>
        <end position="738"/>
    </location>
</feature>
<dbReference type="PANTHER" id="PTHR42715:SF10">
    <property type="entry name" value="BETA-GLUCOSIDASE"/>
    <property type="match status" value="1"/>
</dbReference>
<dbReference type="InterPro" id="IPR017853">
    <property type="entry name" value="GH"/>
</dbReference>
<dbReference type="SUPFAM" id="SSF51445">
    <property type="entry name" value="(Trans)glycosidases"/>
    <property type="match status" value="1"/>
</dbReference>
<keyword evidence="3" id="KW-0119">Carbohydrate metabolism</keyword>
<evidence type="ECO:0000256" key="3">
    <source>
        <dbReference type="ARBA" id="ARBA00023277"/>
    </source>
</evidence>
<protein>
    <submittedName>
        <fullName evidence="9">Beta-glucosidase</fullName>
    </submittedName>
</protein>
<dbReference type="STRING" id="402385.SAMN05421848_1460"/>
<name>A0A1I1JBZ6_9GAMM</name>
<feature type="chain" id="PRO_5011669751" evidence="7">
    <location>
        <begin position="24"/>
        <end position="785"/>
    </location>
</feature>
<dbReference type="InterPro" id="IPR036962">
    <property type="entry name" value="Glyco_hydro_3_N_sf"/>
</dbReference>
<dbReference type="Gene3D" id="2.60.40.10">
    <property type="entry name" value="Immunoglobulins"/>
    <property type="match status" value="1"/>
</dbReference>
<dbReference type="InterPro" id="IPR013783">
    <property type="entry name" value="Ig-like_fold"/>
</dbReference>
<dbReference type="Proteomes" id="UP000199046">
    <property type="component" value="Unassembled WGS sequence"/>
</dbReference>
<evidence type="ECO:0000259" key="8">
    <source>
        <dbReference type="SMART" id="SM01217"/>
    </source>
</evidence>
<evidence type="ECO:0000256" key="2">
    <source>
        <dbReference type="ARBA" id="ARBA00022801"/>
    </source>
</evidence>
<dbReference type="Pfam" id="PF14310">
    <property type="entry name" value="Fn3-like"/>
    <property type="match status" value="1"/>
</dbReference>
<reference evidence="10" key="1">
    <citation type="submission" date="2016-10" db="EMBL/GenBank/DDBJ databases">
        <authorList>
            <person name="Varghese N."/>
            <person name="Submissions S."/>
        </authorList>
    </citation>
    <scope>NUCLEOTIDE SEQUENCE [LARGE SCALE GENOMIC DNA]</scope>
    <source>
        <strain evidence="10">DSM 23439</strain>
    </source>
</reference>
<gene>
    <name evidence="9" type="ORF">SAMN05421848_1460</name>
</gene>
<evidence type="ECO:0000256" key="1">
    <source>
        <dbReference type="ARBA" id="ARBA00005336"/>
    </source>
</evidence>
<dbReference type="InterPro" id="IPR002772">
    <property type="entry name" value="Glyco_hydro_3_C"/>
</dbReference>
<dbReference type="PROSITE" id="PS00775">
    <property type="entry name" value="GLYCOSYL_HYDROL_F3"/>
    <property type="match status" value="1"/>
</dbReference>
<dbReference type="PRINTS" id="PR00133">
    <property type="entry name" value="GLHYDRLASE3"/>
</dbReference>
<keyword evidence="7" id="KW-0732">Signal</keyword>
<evidence type="ECO:0000256" key="7">
    <source>
        <dbReference type="SAM" id="SignalP"/>
    </source>
</evidence>
<dbReference type="InterPro" id="IPR036881">
    <property type="entry name" value="Glyco_hydro_3_C_sf"/>
</dbReference>
<keyword evidence="10" id="KW-1185">Reference proteome</keyword>
<dbReference type="InterPro" id="IPR050288">
    <property type="entry name" value="Cellulose_deg_GH3"/>
</dbReference>
<dbReference type="AlphaFoldDB" id="A0A1I1JBZ6"/>
<dbReference type="GO" id="GO:0005975">
    <property type="term" value="P:carbohydrate metabolic process"/>
    <property type="evidence" value="ECO:0007669"/>
    <property type="project" value="InterPro"/>
</dbReference>
<dbReference type="SMART" id="SM01217">
    <property type="entry name" value="Fn3_like"/>
    <property type="match status" value="1"/>
</dbReference>
<dbReference type="SUPFAM" id="SSF52279">
    <property type="entry name" value="Beta-D-glucan exohydrolase, C-terminal domain"/>
    <property type="match status" value="1"/>
</dbReference>
<dbReference type="EMBL" id="FOLY01000003">
    <property type="protein sequence ID" value="SFC46097.1"/>
    <property type="molecule type" value="Genomic_DNA"/>
</dbReference>
<proteinExistence type="inferred from homology"/>
<evidence type="ECO:0000256" key="6">
    <source>
        <dbReference type="SAM" id="MobiDB-lite"/>
    </source>
</evidence>
<feature type="signal peptide" evidence="7">
    <location>
        <begin position="1"/>
        <end position="23"/>
    </location>
</feature>
<dbReference type="InterPro" id="IPR001764">
    <property type="entry name" value="Glyco_hydro_3_N"/>
</dbReference>
<evidence type="ECO:0000313" key="10">
    <source>
        <dbReference type="Proteomes" id="UP000199046"/>
    </source>
</evidence>
<dbReference type="PANTHER" id="PTHR42715">
    <property type="entry name" value="BETA-GLUCOSIDASE"/>
    <property type="match status" value="1"/>
</dbReference>
<dbReference type="Gene3D" id="3.20.20.300">
    <property type="entry name" value="Glycoside hydrolase, family 3, N-terminal domain"/>
    <property type="match status" value="1"/>
</dbReference>
<feature type="region of interest" description="Disordered" evidence="6">
    <location>
        <begin position="761"/>
        <end position="785"/>
    </location>
</feature>
<organism evidence="9 10">
    <name type="scientific">Kushneria avicenniae</name>
    <dbReference type="NCBI Taxonomy" id="402385"/>
    <lineage>
        <taxon>Bacteria</taxon>
        <taxon>Pseudomonadati</taxon>
        <taxon>Pseudomonadota</taxon>
        <taxon>Gammaproteobacteria</taxon>
        <taxon>Oceanospirillales</taxon>
        <taxon>Halomonadaceae</taxon>
        <taxon>Kushneria</taxon>
    </lineage>
</organism>
<comment type="similarity">
    <text evidence="1 5">Belongs to the glycosyl hydrolase 3 family.</text>
</comment>
<keyword evidence="4 5" id="KW-0326">Glycosidase</keyword>
<dbReference type="GO" id="GO:0004553">
    <property type="term" value="F:hydrolase activity, hydrolyzing O-glycosyl compounds"/>
    <property type="evidence" value="ECO:0007669"/>
    <property type="project" value="InterPro"/>
</dbReference>
<dbReference type="InterPro" id="IPR026891">
    <property type="entry name" value="Fn3-like"/>
</dbReference>
<evidence type="ECO:0000313" key="9">
    <source>
        <dbReference type="EMBL" id="SFC46097.1"/>
    </source>
</evidence>
<accession>A0A1I1JBZ6</accession>